<gene>
    <name evidence="3" type="ORF">E3O32_13685</name>
</gene>
<dbReference type="Proteomes" id="UP000297643">
    <property type="component" value="Unassembled WGS sequence"/>
</dbReference>
<evidence type="ECO:0000256" key="1">
    <source>
        <dbReference type="SAM" id="MobiDB-lite"/>
    </source>
</evidence>
<dbReference type="SUPFAM" id="SSF53756">
    <property type="entry name" value="UDP-Glycosyltransferase/glycogen phosphorylase"/>
    <property type="match status" value="1"/>
</dbReference>
<proteinExistence type="predicted"/>
<keyword evidence="3" id="KW-0808">Transferase</keyword>
<protein>
    <submittedName>
        <fullName evidence="3">Glycosyltransferase family 1 protein</fullName>
    </submittedName>
</protein>
<dbReference type="AlphaFoldDB" id="A0A4R8W3Z3"/>
<organism evidence="3 4">
    <name type="scientific">Cryobacterium mannosilyticum</name>
    <dbReference type="NCBI Taxonomy" id="1259190"/>
    <lineage>
        <taxon>Bacteria</taxon>
        <taxon>Bacillati</taxon>
        <taxon>Actinomycetota</taxon>
        <taxon>Actinomycetes</taxon>
        <taxon>Micrococcales</taxon>
        <taxon>Microbacteriaceae</taxon>
        <taxon>Cryobacterium</taxon>
    </lineage>
</organism>
<dbReference type="Gene3D" id="3.40.50.2000">
    <property type="entry name" value="Glycogen Phosphorylase B"/>
    <property type="match status" value="1"/>
</dbReference>
<feature type="domain" description="WsaF C-terminal" evidence="2">
    <location>
        <begin position="269"/>
        <end position="392"/>
    </location>
</feature>
<evidence type="ECO:0000313" key="4">
    <source>
        <dbReference type="Proteomes" id="UP000297643"/>
    </source>
</evidence>
<keyword evidence="4" id="KW-1185">Reference proteome</keyword>
<dbReference type="Gene3D" id="3.40.50.11090">
    <property type="match status" value="1"/>
</dbReference>
<dbReference type="EMBL" id="SOFM01000043">
    <property type="protein sequence ID" value="TFC01209.1"/>
    <property type="molecule type" value="Genomic_DNA"/>
</dbReference>
<feature type="region of interest" description="Disordered" evidence="1">
    <location>
        <begin position="1"/>
        <end position="24"/>
    </location>
</feature>
<name>A0A4R8W3Z3_9MICO</name>
<evidence type="ECO:0000259" key="2">
    <source>
        <dbReference type="Pfam" id="PF22772"/>
    </source>
</evidence>
<comment type="caution">
    <text evidence="3">The sequence shown here is derived from an EMBL/GenBank/DDBJ whole genome shotgun (WGS) entry which is preliminary data.</text>
</comment>
<evidence type="ECO:0000313" key="3">
    <source>
        <dbReference type="EMBL" id="TFC01209.1"/>
    </source>
</evidence>
<dbReference type="Pfam" id="PF22772">
    <property type="entry name" value="WsaF_C"/>
    <property type="match status" value="1"/>
</dbReference>
<dbReference type="RefSeq" id="WP_134510373.1">
    <property type="nucleotide sequence ID" value="NZ_SOFM01000043.1"/>
</dbReference>
<reference evidence="3 4" key="1">
    <citation type="submission" date="2019-03" db="EMBL/GenBank/DDBJ databases">
        <title>Genomics of glacier-inhabiting Cryobacterium strains.</title>
        <authorList>
            <person name="Liu Q."/>
            <person name="Xin Y.-H."/>
        </authorList>
    </citation>
    <scope>NUCLEOTIDE SEQUENCE [LARGE SCALE GENOMIC DNA]</scope>
    <source>
        <strain evidence="3 4">RHLT2-21</strain>
    </source>
</reference>
<sequence length="443" mass="49931">MSRRTNARQRAEHERGCGQQGETMSGAQRVLEAIKAEGLKSAVWRSAKVLSTRYNPFSRKPLATVYPDEVSAVDWTTARDFNSGAIEGRDSGYRVAWIITPPGRTSGGHQNAFRFMDFLEKAGHQLTVYLYSPSRYPVVSIEAILEMMRETSAYPDLKATFRLYDPERGFDAGYDALFASDWENAYSVYRYEGNAKRFYFVQDFEPAFFAAGSDYVVAENTYRLGFHGFSAGRWLARKLRSDYGMSCDYYDYAVDTTRYRHLNSQPRNEILFYVRPPTPRRATEFGLLALREFHLLRPDVTINLVGWDMSGFDVPFPYVNHSAVDISALNDIYNRCAAGLALSLTNMSLVPMEIMSSGVVPVVNDAPNTHGFFDSPHIEYVPMSPRAIAERIVQILDRPDASAHAAVIARSVEETKWSDPGSTFTEDFATVMRTSTHQVADAS</sequence>
<dbReference type="GO" id="GO:0016740">
    <property type="term" value="F:transferase activity"/>
    <property type="evidence" value="ECO:0007669"/>
    <property type="project" value="UniProtKB-KW"/>
</dbReference>
<accession>A0A4R8W3Z3</accession>
<dbReference type="InterPro" id="IPR055050">
    <property type="entry name" value="WsaF_C"/>
</dbReference>